<dbReference type="Proteomes" id="UP000694864">
    <property type="component" value="Chromosome 7"/>
</dbReference>
<reference evidence="2" key="2">
    <citation type="submission" date="2025-08" db="UniProtKB">
        <authorList>
            <consortium name="RefSeq"/>
        </authorList>
    </citation>
    <scope>IDENTIFICATION</scope>
    <source>
        <tissue evidence="2">Leaf</tissue>
    </source>
</reference>
<evidence type="ECO:0000313" key="2">
    <source>
        <dbReference type="RefSeq" id="XP_019082546.1"/>
    </source>
</evidence>
<keyword evidence="1" id="KW-1185">Reference proteome</keyword>
<reference evidence="1" key="1">
    <citation type="journal article" date="2014" name="Nat. Commun.">
        <title>The emerging biofuel crop Camelina sativa retains a highly undifferentiated hexaploid genome structure.</title>
        <authorList>
            <person name="Kagale S."/>
            <person name="Koh C."/>
            <person name="Nixon J."/>
            <person name="Bollina V."/>
            <person name="Clarke W.E."/>
            <person name="Tuteja R."/>
            <person name="Spillane C."/>
            <person name="Robinson S.J."/>
            <person name="Links M.G."/>
            <person name="Clarke C."/>
            <person name="Higgins E.E."/>
            <person name="Huebert T."/>
            <person name="Sharpe A.G."/>
            <person name="Parkin I.A."/>
        </authorList>
    </citation>
    <scope>NUCLEOTIDE SEQUENCE [LARGE SCALE GENOMIC DNA]</scope>
    <source>
        <strain evidence="1">cv. DH55</strain>
    </source>
</reference>
<evidence type="ECO:0000313" key="1">
    <source>
        <dbReference type="Proteomes" id="UP000694864"/>
    </source>
</evidence>
<organism evidence="1 2">
    <name type="scientific">Camelina sativa</name>
    <name type="common">False flax</name>
    <name type="synonym">Myagrum sativum</name>
    <dbReference type="NCBI Taxonomy" id="90675"/>
    <lineage>
        <taxon>Eukaryota</taxon>
        <taxon>Viridiplantae</taxon>
        <taxon>Streptophyta</taxon>
        <taxon>Embryophyta</taxon>
        <taxon>Tracheophyta</taxon>
        <taxon>Spermatophyta</taxon>
        <taxon>Magnoliopsida</taxon>
        <taxon>eudicotyledons</taxon>
        <taxon>Gunneridae</taxon>
        <taxon>Pentapetalae</taxon>
        <taxon>rosids</taxon>
        <taxon>malvids</taxon>
        <taxon>Brassicales</taxon>
        <taxon>Brassicaceae</taxon>
        <taxon>Camelineae</taxon>
        <taxon>Camelina</taxon>
    </lineage>
</organism>
<protein>
    <submittedName>
        <fullName evidence="2">Callose synthase 1-like</fullName>
    </submittedName>
</protein>
<accession>A0ABM1Q708</accession>
<gene>
    <name evidence="2" type="primary">LOC104704346</name>
</gene>
<sequence length="154" mass="17734">MSDILRFPSGGGVLKFNFTLTYWIRRNDETSEQGQFQPHTDLPHLQSFCLDFYEKNIIAVIKIIGNQYTYLKVFSHITDACETARDLFKVLELLSKDIQLPSEILEAHTEVKQLAKFFRPYNIIPCNIFSDDYPSIKRLPELPAAVTALAAYGW</sequence>
<name>A0ABM1Q708_CAMSA</name>
<dbReference type="RefSeq" id="XP_019082546.1">
    <property type="nucleotide sequence ID" value="XM_019227001.1"/>
</dbReference>
<proteinExistence type="predicted"/>
<dbReference type="GeneID" id="104704346"/>